<dbReference type="EMBL" id="MU853987">
    <property type="protein sequence ID" value="KAK3934467.1"/>
    <property type="molecule type" value="Genomic_DNA"/>
</dbReference>
<reference evidence="7" key="1">
    <citation type="journal article" date="2023" name="Mol. Phylogenet. Evol.">
        <title>Genome-scale phylogeny and comparative genomics of the fungal order Sordariales.</title>
        <authorList>
            <person name="Hensen N."/>
            <person name="Bonometti L."/>
            <person name="Westerberg I."/>
            <person name="Brannstrom I.O."/>
            <person name="Guillou S."/>
            <person name="Cros-Aarteil S."/>
            <person name="Calhoun S."/>
            <person name="Haridas S."/>
            <person name="Kuo A."/>
            <person name="Mondo S."/>
            <person name="Pangilinan J."/>
            <person name="Riley R."/>
            <person name="LaButti K."/>
            <person name="Andreopoulos B."/>
            <person name="Lipzen A."/>
            <person name="Chen C."/>
            <person name="Yan M."/>
            <person name="Daum C."/>
            <person name="Ng V."/>
            <person name="Clum A."/>
            <person name="Steindorff A."/>
            <person name="Ohm R.A."/>
            <person name="Martin F."/>
            <person name="Silar P."/>
            <person name="Natvig D.O."/>
            <person name="Lalanne C."/>
            <person name="Gautier V."/>
            <person name="Ament-Velasquez S.L."/>
            <person name="Kruys A."/>
            <person name="Hutchinson M.I."/>
            <person name="Powell A.J."/>
            <person name="Barry K."/>
            <person name="Miller A.N."/>
            <person name="Grigoriev I.V."/>
            <person name="Debuchy R."/>
            <person name="Gladieux P."/>
            <person name="Hiltunen Thoren M."/>
            <person name="Johannesson H."/>
        </authorList>
    </citation>
    <scope>NUCLEOTIDE SEQUENCE [LARGE SCALE GENOMIC DNA]</scope>
    <source>
        <strain evidence="7">CBS 340.73</strain>
    </source>
</reference>
<dbReference type="Pfam" id="PF03226">
    <property type="entry name" value="Yippee-Mis18"/>
    <property type="match status" value="1"/>
</dbReference>
<sequence length="309" mass="32688">MFGDNSSKPTSSSGGGPTFPIFLLPSFNLPFRRGRRTNTFPQQHSPPHESSVPSLSSSPASTADSASTSPTSPTSLTIGTHVPTLALPSATTTTTTTSPRLAQTQPDTLRCGICAADVAFASQIVSKGFTGRHGRAYLVSPPSALPTPSCPGSPLNDPGTPGSDINLVNVRVGRPDNRQLVTGAHVVADITCLVCGAKLGWKYVDAREPAQKYKVGKFILETQRVVAFHTWEDVKDGPGATHQGSDELDLTASPPDDDDEEEEEVVTFDSEDEDECEDIFAGVWNAEVVAKRRKSKVANLRKGSAGAVS</sequence>
<comment type="caution">
    <text evidence="6">The sequence shown here is derived from an EMBL/GenBank/DDBJ whole genome shotgun (WGS) entry which is preliminary data.</text>
</comment>
<comment type="similarity">
    <text evidence="1">Belongs to the yippee family.</text>
</comment>
<feature type="compositionally biased region" description="Low complexity" evidence="4">
    <location>
        <begin position="83"/>
        <end position="103"/>
    </location>
</feature>
<feature type="region of interest" description="Disordered" evidence="4">
    <location>
        <begin position="235"/>
        <end position="269"/>
    </location>
</feature>
<dbReference type="InterPro" id="IPR034751">
    <property type="entry name" value="Yippee"/>
</dbReference>
<feature type="region of interest" description="Disordered" evidence="4">
    <location>
        <begin position="32"/>
        <end position="103"/>
    </location>
</feature>
<evidence type="ECO:0000313" key="7">
    <source>
        <dbReference type="Proteomes" id="UP001303473"/>
    </source>
</evidence>
<proteinExistence type="inferred from homology"/>
<keyword evidence="2" id="KW-0479">Metal-binding</keyword>
<gene>
    <name evidence="6" type="ORF">QBC46DRAFT_273727</name>
</gene>
<accession>A0AAN6MYZ8</accession>
<evidence type="ECO:0000256" key="2">
    <source>
        <dbReference type="ARBA" id="ARBA00022723"/>
    </source>
</evidence>
<dbReference type="InterPro" id="IPR004910">
    <property type="entry name" value="Yippee/Mis18/Cereblon"/>
</dbReference>
<name>A0AAN6MYZ8_9PEZI</name>
<evidence type="ECO:0000313" key="6">
    <source>
        <dbReference type="EMBL" id="KAK3934467.1"/>
    </source>
</evidence>
<feature type="compositionally biased region" description="Low complexity" evidence="4">
    <location>
        <begin position="48"/>
        <end position="75"/>
    </location>
</feature>
<dbReference type="AlphaFoldDB" id="A0AAN6MYZ8"/>
<dbReference type="Proteomes" id="UP001303473">
    <property type="component" value="Unassembled WGS sequence"/>
</dbReference>
<organism evidence="6 7">
    <name type="scientific">Diplogelasinospora grovesii</name>
    <dbReference type="NCBI Taxonomy" id="303347"/>
    <lineage>
        <taxon>Eukaryota</taxon>
        <taxon>Fungi</taxon>
        <taxon>Dikarya</taxon>
        <taxon>Ascomycota</taxon>
        <taxon>Pezizomycotina</taxon>
        <taxon>Sordariomycetes</taxon>
        <taxon>Sordariomycetidae</taxon>
        <taxon>Sordariales</taxon>
        <taxon>Diplogelasinosporaceae</taxon>
        <taxon>Diplogelasinospora</taxon>
    </lineage>
</organism>
<evidence type="ECO:0000256" key="3">
    <source>
        <dbReference type="ARBA" id="ARBA00022833"/>
    </source>
</evidence>
<keyword evidence="3" id="KW-0862">Zinc</keyword>
<dbReference type="GO" id="GO:0046872">
    <property type="term" value="F:metal ion binding"/>
    <property type="evidence" value="ECO:0007669"/>
    <property type="project" value="UniProtKB-KW"/>
</dbReference>
<evidence type="ECO:0000256" key="1">
    <source>
        <dbReference type="ARBA" id="ARBA00005613"/>
    </source>
</evidence>
<dbReference type="InterPro" id="IPR039058">
    <property type="entry name" value="Yippee_fam"/>
</dbReference>
<feature type="compositionally biased region" description="Acidic residues" evidence="4">
    <location>
        <begin position="255"/>
        <end position="269"/>
    </location>
</feature>
<dbReference type="PROSITE" id="PS51792">
    <property type="entry name" value="YIPPEE"/>
    <property type="match status" value="1"/>
</dbReference>
<feature type="domain" description="Yippee" evidence="5">
    <location>
        <begin position="107"/>
        <end position="229"/>
    </location>
</feature>
<dbReference type="PANTHER" id="PTHR13848">
    <property type="entry name" value="PROTEIN YIPPEE-LIKE CG15309-RELATED"/>
    <property type="match status" value="1"/>
</dbReference>
<evidence type="ECO:0000259" key="5">
    <source>
        <dbReference type="PROSITE" id="PS51792"/>
    </source>
</evidence>
<protein>
    <submittedName>
        <fullName evidence="6">Yippee-like protein</fullName>
    </submittedName>
</protein>
<evidence type="ECO:0000256" key="4">
    <source>
        <dbReference type="SAM" id="MobiDB-lite"/>
    </source>
</evidence>
<keyword evidence="7" id="KW-1185">Reference proteome</keyword>